<feature type="region of interest" description="Disordered" evidence="4">
    <location>
        <begin position="489"/>
        <end position="511"/>
    </location>
</feature>
<dbReference type="InterPro" id="IPR004083">
    <property type="entry name" value="Raptor"/>
</dbReference>
<dbReference type="GO" id="GO:0030307">
    <property type="term" value="P:positive regulation of cell growth"/>
    <property type="evidence" value="ECO:0007669"/>
    <property type="project" value="TreeGrafter"/>
</dbReference>
<feature type="domain" description="Raptor N-terminal CASPase-like" evidence="5">
    <location>
        <begin position="79"/>
        <end position="233"/>
    </location>
</feature>
<dbReference type="InterPro" id="IPR036322">
    <property type="entry name" value="WD40_repeat_dom_sf"/>
</dbReference>
<feature type="compositionally biased region" description="Low complexity" evidence="4">
    <location>
        <begin position="493"/>
        <end position="505"/>
    </location>
</feature>
<evidence type="ECO:0000256" key="1">
    <source>
        <dbReference type="ARBA" id="ARBA00009257"/>
    </source>
</evidence>
<reference evidence="6 7" key="1">
    <citation type="submission" date="2016-01" db="EMBL/GenBank/DDBJ databases">
        <title>Genome sequence of the yeast Holleya sinecauda.</title>
        <authorList>
            <person name="Dietrich F.S."/>
        </authorList>
    </citation>
    <scope>NUCLEOTIDE SEQUENCE [LARGE SCALE GENOMIC DNA]</scope>
    <source>
        <strain evidence="6 7">ATCC 58844</strain>
    </source>
</reference>
<keyword evidence="3" id="KW-0677">Repeat</keyword>
<dbReference type="GO" id="GO:0030674">
    <property type="term" value="F:protein-macromolecule adaptor activity"/>
    <property type="evidence" value="ECO:0007669"/>
    <property type="project" value="TreeGrafter"/>
</dbReference>
<dbReference type="InterPro" id="IPR015943">
    <property type="entry name" value="WD40/YVTN_repeat-like_dom_sf"/>
</dbReference>
<evidence type="ECO:0000256" key="2">
    <source>
        <dbReference type="ARBA" id="ARBA00022574"/>
    </source>
</evidence>
<dbReference type="SUPFAM" id="SSF48371">
    <property type="entry name" value="ARM repeat"/>
    <property type="match status" value="1"/>
</dbReference>
<dbReference type="SUPFAM" id="SSF50978">
    <property type="entry name" value="WD40 repeat-like"/>
    <property type="match status" value="1"/>
</dbReference>
<dbReference type="STRING" id="45286.A0A109UZ99"/>
<accession>A0A109UZ99</accession>
<dbReference type="GO" id="GO:0005737">
    <property type="term" value="C:cytoplasm"/>
    <property type="evidence" value="ECO:0007669"/>
    <property type="project" value="TreeGrafter"/>
</dbReference>
<dbReference type="GO" id="GO:0009267">
    <property type="term" value="P:cellular response to starvation"/>
    <property type="evidence" value="ECO:0007669"/>
    <property type="project" value="TreeGrafter"/>
</dbReference>
<dbReference type="OrthoDB" id="10262360at2759"/>
<evidence type="ECO:0000313" key="6">
    <source>
        <dbReference type="EMBL" id="AMD21193.1"/>
    </source>
</evidence>
<dbReference type="GO" id="GO:0071230">
    <property type="term" value="P:cellular response to amino acid stimulus"/>
    <property type="evidence" value="ECO:0007669"/>
    <property type="project" value="TreeGrafter"/>
</dbReference>
<proteinExistence type="inferred from homology"/>
<dbReference type="PANTHER" id="PTHR12848:SF16">
    <property type="entry name" value="REGULATORY-ASSOCIATED PROTEIN OF MTOR"/>
    <property type="match status" value="1"/>
</dbReference>
<dbReference type="EMBL" id="CP014245">
    <property type="protein sequence ID" value="AMD21193.1"/>
    <property type="molecule type" value="Genomic_DNA"/>
</dbReference>
<dbReference type="GeneID" id="28724470"/>
<dbReference type="Proteomes" id="UP000243052">
    <property type="component" value="Chromosome v"/>
</dbReference>
<dbReference type="Gene3D" id="1.25.10.10">
    <property type="entry name" value="Leucine-rich Repeat Variant"/>
    <property type="match status" value="1"/>
</dbReference>
<dbReference type="GO" id="GO:0031929">
    <property type="term" value="P:TOR signaling"/>
    <property type="evidence" value="ECO:0007669"/>
    <property type="project" value="InterPro"/>
</dbReference>
<dbReference type="PANTHER" id="PTHR12848">
    <property type="entry name" value="REGULATORY-ASSOCIATED PROTEIN OF MTOR"/>
    <property type="match status" value="1"/>
</dbReference>
<dbReference type="InterPro" id="IPR029347">
    <property type="entry name" value="Raptor_N"/>
</dbReference>
<dbReference type="SMART" id="SM01302">
    <property type="entry name" value="Raptor_N"/>
    <property type="match status" value="1"/>
</dbReference>
<keyword evidence="2" id="KW-0853">WD repeat</keyword>
<feature type="region of interest" description="Disordered" evidence="4">
    <location>
        <begin position="960"/>
        <end position="1000"/>
    </location>
</feature>
<evidence type="ECO:0000256" key="3">
    <source>
        <dbReference type="ARBA" id="ARBA00022737"/>
    </source>
</evidence>
<evidence type="ECO:0000256" key="4">
    <source>
        <dbReference type="SAM" id="MobiDB-lite"/>
    </source>
</evidence>
<dbReference type="GO" id="GO:0031931">
    <property type="term" value="C:TORC1 complex"/>
    <property type="evidence" value="ECO:0007669"/>
    <property type="project" value="InterPro"/>
</dbReference>
<comment type="similarity">
    <text evidence="1">Belongs to the WD repeat RAPTOR family.</text>
</comment>
<name>A0A109UZ99_9SACH</name>
<dbReference type="InterPro" id="IPR016024">
    <property type="entry name" value="ARM-type_fold"/>
</dbReference>
<dbReference type="GO" id="GO:0010506">
    <property type="term" value="P:regulation of autophagy"/>
    <property type="evidence" value="ECO:0007669"/>
    <property type="project" value="TreeGrafter"/>
</dbReference>
<dbReference type="Gene3D" id="2.130.10.10">
    <property type="entry name" value="YVTN repeat-like/Quinoprotein amine dehydrogenase"/>
    <property type="match status" value="2"/>
</dbReference>
<dbReference type="RefSeq" id="XP_017988189.1">
    <property type="nucleotide sequence ID" value="XM_018132530.1"/>
</dbReference>
<dbReference type="InterPro" id="IPR001680">
    <property type="entry name" value="WD40_rpt"/>
</dbReference>
<gene>
    <name evidence="6" type="ORF">AW171_hschr53127</name>
</gene>
<dbReference type="SMART" id="SM00320">
    <property type="entry name" value="WD40"/>
    <property type="match status" value="5"/>
</dbReference>
<keyword evidence="7" id="KW-1185">Reference proteome</keyword>
<evidence type="ECO:0000313" key="7">
    <source>
        <dbReference type="Proteomes" id="UP000243052"/>
    </source>
</evidence>
<dbReference type="Pfam" id="PF14538">
    <property type="entry name" value="Raptor_N"/>
    <property type="match status" value="1"/>
</dbReference>
<sequence length="1478" mass="167535">MPVFYGPLPLSRLNTETRHGFEDQYTGEQFLESLPNGFIFYYDDKRHRSGGNPVPEEVKRKDENNYYQPITDWKIIKERQKTVSAALLLCLNIGVDPPDVIKTHPCARLESWVDPLNFQDSKKAIEQIGKNLQAQYETLSLRTRYKQSLDPCVEDVKRFCNSLRRASKGERILFHYNGHGVPQPTPSGEIWVFNRGYTQYIPVSLYDLQTWLGGPCIYVWDCNSAGNIIMNFQKFVQKRIKDDHEGNHDMEAPSSTQSYLECVHLAACSANELLPMNPELPADLFTCCLTDPIEISVKTFLMQSPLKDTKYSILFQNDNSRYGNENRNRMPNISIPGKLSERRTPLGELNWIFTAITDTIAWTSLPRQLFKKLFRHDLMVAALFRNFLLAKRIMPWYNCNPISDPALPDSIAHHSMWKSWDLAIDEVLTKIVEDMQNNFDTKPTKLEAQVLLQQRSGQSRSDAATTVIPDSLHSRNAMGNLSTMSLSNMNKASSTPSIQSPSTSSLNQGQSQQQVTNFFGENLTAFELWLKYGANTRHPPEQLPVLLQILLSQVHRVRTLVLLSRFLDLGPWAVYLSLSIGIFPYVLKLLQSPSQELKPILVFIWARIMSIDYKNTQTELIKEKGYLYFVKMLIPEWGVSVPNSNTMGSPLTINIPGSPAAQRLTGQQLSPANAAVVINNTTDEQKAMATFVLSSFVHEFPMGQKYCFSEELVHKLCYYIDNSEVPLLRQWCVILLGQLYLHNPLHKFICLQEECLERILKSLKDPIPEIRCAALLTMNYFCAEYDESEMVLKLYQESQQSQSTMAQLQHIDMKLLKREEIKILSAALLLVNDGSPIVRKELIIFISHVVSKYRSFFIVIAFNELREEIAALDYDNNDSNDIDVKSTVGHGSIFNTLWKSLLILAEDPFHENSALACDVIDYILVHLNSHQDLGAIVMEMEKYLLKRTASAQLNGSYGQGINAATKLPTPKRPISLGAYDKNDKQKNPGQQTSSNSSQRSFSLSGLLKSLRLASDEQPSDPLTNGNKRQHLPMASMSYGLESKVPTQRFKKSTEPNSMPLKSSFLDYSREYFQESQMKRNEADEPGSVEYTARVWRRNRNENIIQVTQNQKELSLYGDWTEKKLTIDNKSQPKLLRFTQFENYIVTSDDRDKINVYDWEESKRLCKFSNGNPFGTKITDMKFINEDDTPLLLTGSSEGVVKIYKEFNSSENIEMISAWRGLTDLLLTPRSTGLLTEWQQSRGSLLTTGDVKIIRIWDALTESIEVDIPAKSSALITSLTSDQLAGNIFVSGFSDGTIRVYDRRIDPRDSMIRLWKSNGGKQMSWINNVHLQRGGYRELVSGTSTGIVELWDIRSDQPVISFTDNGQGINANSPQTKATTMTSLQLHEHAPVLATGTKHIKIWTTSGDLLSTFRNNGSSHANSVAGTLATGISGSRSPNSFISSMAFHPHRMFLAAVNSHDTNINIYECRGSKNDYIVY</sequence>
<evidence type="ECO:0000259" key="5">
    <source>
        <dbReference type="SMART" id="SM01302"/>
    </source>
</evidence>
<feature type="compositionally biased region" description="Low complexity" evidence="4">
    <location>
        <begin position="990"/>
        <end position="1000"/>
    </location>
</feature>
<protein>
    <submittedName>
        <fullName evidence="6">HEL087Cp</fullName>
    </submittedName>
</protein>
<dbReference type="PRINTS" id="PR01547">
    <property type="entry name" value="YEAST176DUF"/>
</dbReference>
<dbReference type="InterPro" id="IPR011989">
    <property type="entry name" value="ARM-like"/>
</dbReference>
<organism evidence="6 7">
    <name type="scientific">Eremothecium sinecaudum</name>
    <dbReference type="NCBI Taxonomy" id="45286"/>
    <lineage>
        <taxon>Eukaryota</taxon>
        <taxon>Fungi</taxon>
        <taxon>Dikarya</taxon>
        <taxon>Ascomycota</taxon>
        <taxon>Saccharomycotina</taxon>
        <taxon>Saccharomycetes</taxon>
        <taxon>Saccharomycetales</taxon>
        <taxon>Saccharomycetaceae</taxon>
        <taxon>Eremothecium</taxon>
    </lineage>
</organism>